<protein>
    <submittedName>
        <fullName evidence="5">Secreted protein</fullName>
    </submittedName>
</protein>
<accession>A0A1S0UJD9</accession>
<accession>A0A1I7VMV4</accession>
<organism evidence="4 5">
    <name type="scientific">Loa loa</name>
    <name type="common">Eye worm</name>
    <name type="synonym">Filaria loa</name>
    <dbReference type="NCBI Taxonomy" id="7209"/>
    <lineage>
        <taxon>Eukaryota</taxon>
        <taxon>Metazoa</taxon>
        <taxon>Ecdysozoa</taxon>
        <taxon>Nematoda</taxon>
        <taxon>Chromadorea</taxon>
        <taxon>Rhabditida</taxon>
        <taxon>Spirurina</taxon>
        <taxon>Spiruromorpha</taxon>
        <taxon>Filarioidea</taxon>
        <taxon>Onchocercidae</taxon>
        <taxon>Loa</taxon>
    </lineage>
</organism>
<feature type="signal peptide" evidence="2">
    <location>
        <begin position="1"/>
        <end position="20"/>
    </location>
</feature>
<name>A0A1I7VMV4_LOALO</name>
<dbReference type="Proteomes" id="UP000095285">
    <property type="component" value="Unassembled WGS sequence"/>
</dbReference>
<evidence type="ECO:0000256" key="1">
    <source>
        <dbReference type="SAM" id="MobiDB-lite"/>
    </source>
</evidence>
<gene>
    <name evidence="3 5" type="ORF">LOAG_17331</name>
</gene>
<dbReference type="CTD" id="31251632"/>
<sequence length="65" mass="7218">MRRDNWVTSHFAHLLTIVIAASNRHKGRDYALSAGSQHRSLPTAVSELAPQMPLFQGDTNETSNN</sequence>
<dbReference type="KEGG" id="loa:LOAG_17331"/>
<keyword evidence="4" id="KW-1185">Reference proteome</keyword>
<dbReference type="WBParaSite" id="EN70_4274">
    <property type="protein sequence ID" value="EN70_4274"/>
    <property type="gene ID" value="EN70_4274"/>
</dbReference>
<reference evidence="3 4" key="1">
    <citation type="submission" date="2012-04" db="EMBL/GenBank/DDBJ databases">
        <title>The Genome Sequence of Loa loa.</title>
        <authorList>
            <consortium name="The Broad Institute Genome Sequencing Platform"/>
            <consortium name="Broad Institute Genome Sequencing Center for Infectious Disease"/>
            <person name="Nutman T.B."/>
            <person name="Fink D.L."/>
            <person name="Russ C."/>
            <person name="Young S."/>
            <person name="Zeng Q."/>
            <person name="Gargeya S."/>
            <person name="Alvarado L."/>
            <person name="Berlin A."/>
            <person name="Chapman S.B."/>
            <person name="Chen Z."/>
            <person name="Freedman E."/>
            <person name="Gellesch M."/>
            <person name="Goldberg J."/>
            <person name="Griggs A."/>
            <person name="Gujja S."/>
            <person name="Heilman E.R."/>
            <person name="Heiman D."/>
            <person name="Howarth C."/>
            <person name="Mehta T."/>
            <person name="Neiman D."/>
            <person name="Pearson M."/>
            <person name="Roberts A."/>
            <person name="Saif S."/>
            <person name="Shea T."/>
            <person name="Shenoy N."/>
            <person name="Sisk P."/>
            <person name="Stolte C."/>
            <person name="Sykes S."/>
            <person name="White J."/>
            <person name="Yandava C."/>
            <person name="Haas B."/>
            <person name="Henn M.R."/>
            <person name="Nusbaum C."/>
            <person name="Birren B."/>
        </authorList>
    </citation>
    <scope>NUCLEOTIDE SEQUENCE [LARGE SCALE GENOMIC DNA]</scope>
</reference>
<evidence type="ECO:0000313" key="5">
    <source>
        <dbReference type="WBParaSite" id="EN70_4274"/>
    </source>
</evidence>
<evidence type="ECO:0000313" key="4">
    <source>
        <dbReference type="Proteomes" id="UP000095285"/>
    </source>
</evidence>
<evidence type="ECO:0000256" key="2">
    <source>
        <dbReference type="SAM" id="SignalP"/>
    </source>
</evidence>
<keyword evidence="2" id="KW-0732">Signal</keyword>
<reference evidence="5" key="2">
    <citation type="submission" date="2016-11" db="UniProtKB">
        <authorList>
            <consortium name="WormBaseParasite"/>
        </authorList>
    </citation>
    <scope>IDENTIFICATION</scope>
</reference>
<feature type="chain" id="PRO_5010166153" evidence="2">
    <location>
        <begin position="21"/>
        <end position="65"/>
    </location>
</feature>
<evidence type="ECO:0000313" key="3">
    <source>
        <dbReference type="EMBL" id="EJD75546.1"/>
    </source>
</evidence>
<dbReference type="EMBL" id="JH712127">
    <property type="protein sequence ID" value="EJD75546.1"/>
    <property type="molecule type" value="Genomic_DNA"/>
</dbReference>
<dbReference type="RefSeq" id="XP_020306404.1">
    <property type="nucleotide sequence ID" value="XM_020449989.1"/>
</dbReference>
<dbReference type="AlphaFoldDB" id="A0A1I7VMV4"/>
<dbReference type="GeneID" id="31251632"/>
<feature type="region of interest" description="Disordered" evidence="1">
    <location>
        <begin position="31"/>
        <end position="65"/>
    </location>
</feature>
<proteinExistence type="predicted"/>